<sequence length="158" mass="17153">MNAITIAGERFDIDVLGKWAPKTVATLQEIGRIDLDFVRSSWCGPVLHATLDSGPVLEIGEVEQPVISLYPGIICLRPVERRNSTYQTDVWARLPQSYSSTVEFVVAFGHGEFRGPIGPSYVTPFGRITNFGPEVAAHLENVSRAGQGAGALTINGDR</sequence>
<protein>
    <recommendedName>
        <fullName evidence="3">DUF3830 family protein</fullName>
    </recommendedName>
</protein>
<proteinExistence type="predicted"/>
<dbReference type="EMBL" id="JAIRBM010000003">
    <property type="protein sequence ID" value="MBZ6075714.1"/>
    <property type="molecule type" value="Genomic_DNA"/>
</dbReference>
<name>A0ABS7VKG4_9HYPH</name>
<dbReference type="RefSeq" id="WP_224311859.1">
    <property type="nucleotide sequence ID" value="NZ_JAIRBM010000003.1"/>
</dbReference>
<reference evidence="1 2" key="1">
    <citation type="submission" date="2021-09" db="EMBL/GenBank/DDBJ databases">
        <title>The complete genome sequence of a new microorganism.</title>
        <authorList>
            <person name="Zi Z."/>
        </authorList>
    </citation>
    <scope>NUCLEOTIDE SEQUENCE [LARGE SCALE GENOMIC DNA]</scope>
    <source>
        <strain evidence="1 2">WGZ8</strain>
    </source>
</reference>
<evidence type="ECO:0000313" key="2">
    <source>
        <dbReference type="Proteomes" id="UP000704176"/>
    </source>
</evidence>
<dbReference type="Proteomes" id="UP000704176">
    <property type="component" value="Unassembled WGS sequence"/>
</dbReference>
<keyword evidence="2" id="KW-1185">Reference proteome</keyword>
<organism evidence="1 2">
    <name type="scientific">Microvirga puerhi</name>
    <dbReference type="NCBI Taxonomy" id="2876078"/>
    <lineage>
        <taxon>Bacteria</taxon>
        <taxon>Pseudomonadati</taxon>
        <taxon>Pseudomonadota</taxon>
        <taxon>Alphaproteobacteria</taxon>
        <taxon>Hyphomicrobiales</taxon>
        <taxon>Methylobacteriaceae</taxon>
        <taxon>Microvirga</taxon>
    </lineage>
</organism>
<accession>A0ABS7VKG4</accession>
<comment type="caution">
    <text evidence="1">The sequence shown here is derived from an EMBL/GenBank/DDBJ whole genome shotgun (WGS) entry which is preliminary data.</text>
</comment>
<gene>
    <name evidence="1" type="ORF">K9B37_05355</name>
</gene>
<evidence type="ECO:0000313" key="1">
    <source>
        <dbReference type="EMBL" id="MBZ6075714.1"/>
    </source>
</evidence>
<evidence type="ECO:0008006" key="3">
    <source>
        <dbReference type="Google" id="ProtNLM"/>
    </source>
</evidence>
<dbReference type="Gene3D" id="2.40.100.20">
    <property type="match status" value="1"/>
</dbReference>